<dbReference type="GO" id="GO:0051539">
    <property type="term" value="F:4 iron, 4 sulfur cluster binding"/>
    <property type="evidence" value="ECO:0007669"/>
    <property type="project" value="UniProtKB-KW"/>
</dbReference>
<name>A0A382IAK2_9ZZZZ</name>
<dbReference type="Gene3D" id="3.40.1010.20">
    <property type="entry name" value="4-hydroxy-3-methylbut-2-enyl diphosphate reductase, catalytic domain"/>
    <property type="match status" value="2"/>
</dbReference>
<keyword evidence="4" id="KW-0408">Iron</keyword>
<dbReference type="PANTHER" id="PTHR30426:SF0">
    <property type="entry name" value="4-HYDROXY-3-METHYLBUT-2-ENYL DIPHOSPHATE REDUCTASE"/>
    <property type="match status" value="1"/>
</dbReference>
<keyword evidence="5" id="KW-0411">Iron-sulfur</keyword>
<dbReference type="PANTHER" id="PTHR30426">
    <property type="entry name" value="4-HYDROXY-3-METHYLBUT-2-ENYL DIPHOSPHATE REDUCTASE"/>
    <property type="match status" value="1"/>
</dbReference>
<dbReference type="GO" id="GO:0019288">
    <property type="term" value="P:isopentenyl diphosphate biosynthetic process, methylerythritol 4-phosphate pathway"/>
    <property type="evidence" value="ECO:0007669"/>
    <property type="project" value="InterPro"/>
</dbReference>
<dbReference type="Pfam" id="PF02401">
    <property type="entry name" value="LYTB"/>
    <property type="match status" value="1"/>
</dbReference>
<keyword evidence="2" id="KW-0004">4Fe-4S</keyword>
<protein>
    <recommendedName>
        <fullName evidence="7">4-hydroxy-3-methylbut-2-enyl diphosphate reductase</fullName>
    </recommendedName>
</protein>
<evidence type="ECO:0000256" key="4">
    <source>
        <dbReference type="ARBA" id="ARBA00023004"/>
    </source>
</evidence>
<dbReference type="InterPro" id="IPR003451">
    <property type="entry name" value="LytB/IspH"/>
</dbReference>
<accession>A0A382IAK2</accession>
<gene>
    <name evidence="6" type="ORF">METZ01_LOCUS249544</name>
</gene>
<dbReference type="Gene3D" id="3.40.50.11270">
    <property type="match status" value="1"/>
</dbReference>
<evidence type="ECO:0000256" key="1">
    <source>
        <dbReference type="ARBA" id="ARBA00001966"/>
    </source>
</evidence>
<organism evidence="6">
    <name type="scientific">marine metagenome</name>
    <dbReference type="NCBI Taxonomy" id="408172"/>
    <lineage>
        <taxon>unclassified sequences</taxon>
        <taxon>metagenomes</taxon>
        <taxon>ecological metagenomes</taxon>
    </lineage>
</organism>
<dbReference type="GO" id="GO:0050992">
    <property type="term" value="P:dimethylallyl diphosphate biosynthetic process"/>
    <property type="evidence" value="ECO:0007669"/>
    <property type="project" value="InterPro"/>
</dbReference>
<evidence type="ECO:0000256" key="5">
    <source>
        <dbReference type="ARBA" id="ARBA00023014"/>
    </source>
</evidence>
<dbReference type="HAMAP" id="MF_00191">
    <property type="entry name" value="IspH"/>
    <property type="match status" value="1"/>
</dbReference>
<evidence type="ECO:0000256" key="2">
    <source>
        <dbReference type="ARBA" id="ARBA00022485"/>
    </source>
</evidence>
<comment type="cofactor">
    <cofactor evidence="1">
        <name>[4Fe-4S] cluster</name>
        <dbReference type="ChEBI" id="CHEBI:49883"/>
    </cofactor>
</comment>
<dbReference type="AlphaFoldDB" id="A0A382IAK2"/>
<evidence type="ECO:0000313" key="6">
    <source>
        <dbReference type="EMBL" id="SVB96690.1"/>
    </source>
</evidence>
<reference evidence="6" key="1">
    <citation type="submission" date="2018-05" db="EMBL/GenBank/DDBJ databases">
        <authorList>
            <person name="Lanie J.A."/>
            <person name="Ng W.-L."/>
            <person name="Kazmierczak K.M."/>
            <person name="Andrzejewski T.M."/>
            <person name="Davidsen T.M."/>
            <person name="Wayne K.J."/>
            <person name="Tettelin H."/>
            <person name="Glass J.I."/>
            <person name="Rusch D."/>
            <person name="Podicherti R."/>
            <person name="Tsui H.-C.T."/>
            <person name="Winkler M.E."/>
        </authorList>
    </citation>
    <scope>NUCLEOTIDE SEQUENCE</scope>
</reference>
<evidence type="ECO:0008006" key="7">
    <source>
        <dbReference type="Google" id="ProtNLM"/>
    </source>
</evidence>
<keyword evidence="3" id="KW-0479">Metal-binding</keyword>
<dbReference type="NCBIfam" id="TIGR00216">
    <property type="entry name" value="ispH_lytB"/>
    <property type="match status" value="1"/>
</dbReference>
<dbReference type="EMBL" id="UINC01066219">
    <property type="protein sequence ID" value="SVB96690.1"/>
    <property type="molecule type" value="Genomic_DNA"/>
</dbReference>
<dbReference type="GO" id="GO:0051745">
    <property type="term" value="F:4-hydroxy-3-methylbut-2-enyl diphosphate reductase activity"/>
    <property type="evidence" value="ECO:0007669"/>
    <property type="project" value="InterPro"/>
</dbReference>
<evidence type="ECO:0000256" key="3">
    <source>
        <dbReference type="ARBA" id="ARBA00022723"/>
    </source>
</evidence>
<proteinExistence type="inferred from homology"/>
<dbReference type="CDD" id="cd13944">
    <property type="entry name" value="lytB_ispH"/>
    <property type="match status" value="1"/>
</dbReference>
<sequence>MKYYHSLILDYDMIRLYLIGIVFMKIYLGTPRGFCAGVVRAIEIVEKAIEKFGAPIYIKHEIVHNQYVVEALGKKGAITVEEVDDIPEGSSVIFSAHGSPPSDFDVARERNLKVIDATCPLVTKVHNEAKKYKAEGRRVVYVGHAGHQETKGTMGQMPMHLLDDENESEIPNWDESNPVAVLTQTTLSKDDTEKSVSMIKNKFDDVVIRNDICYATTNRQDAVKKMCKLVDLILVIGSENSSNCKRLTEVARANNVVSYRIGSEKDVLDEWIIGVDKIGITSGASTPENLVNQVISKLKPDDIEILEGPKEDFVFVMPPELK</sequence>
<dbReference type="GO" id="GO:0046872">
    <property type="term" value="F:metal ion binding"/>
    <property type="evidence" value="ECO:0007669"/>
    <property type="project" value="UniProtKB-KW"/>
</dbReference>